<organism evidence="2">
    <name type="scientific">uncultured Actinomycetospora sp</name>
    <dbReference type="NCBI Taxonomy" id="1135996"/>
    <lineage>
        <taxon>Bacteria</taxon>
        <taxon>Bacillati</taxon>
        <taxon>Actinomycetota</taxon>
        <taxon>Actinomycetes</taxon>
        <taxon>Pseudonocardiales</taxon>
        <taxon>Pseudonocardiaceae</taxon>
        <taxon>Actinomycetospora</taxon>
        <taxon>environmental samples</taxon>
    </lineage>
</organism>
<dbReference type="AlphaFoldDB" id="A0A6J4I4C0"/>
<reference evidence="2" key="1">
    <citation type="submission" date="2020-02" db="EMBL/GenBank/DDBJ databases">
        <authorList>
            <person name="Meier V. D."/>
        </authorList>
    </citation>
    <scope>NUCLEOTIDE SEQUENCE</scope>
    <source>
        <strain evidence="2">AVDCRST_MAG54</strain>
    </source>
</reference>
<evidence type="ECO:0000256" key="1">
    <source>
        <dbReference type="SAM" id="MobiDB-lite"/>
    </source>
</evidence>
<gene>
    <name evidence="2" type="ORF">AVDCRST_MAG54-1486</name>
</gene>
<sequence length="73" mass="8496">MGGRRVRRVRPGHRVHRVHRDRRRARRGPVVPGQGVRRVGSSPPHLAHRVDGRRRVIDTRPAFGCRPCARRDR</sequence>
<name>A0A6J4I4C0_9PSEU</name>
<accession>A0A6J4I4C0</accession>
<feature type="compositionally biased region" description="Basic residues" evidence="1">
    <location>
        <begin position="1"/>
        <end position="27"/>
    </location>
</feature>
<feature type="region of interest" description="Disordered" evidence="1">
    <location>
        <begin position="1"/>
        <end position="54"/>
    </location>
</feature>
<dbReference type="EMBL" id="CADCTH010000202">
    <property type="protein sequence ID" value="CAA9240697.1"/>
    <property type="molecule type" value="Genomic_DNA"/>
</dbReference>
<evidence type="ECO:0000313" key="2">
    <source>
        <dbReference type="EMBL" id="CAA9240697.1"/>
    </source>
</evidence>
<proteinExistence type="predicted"/>
<feature type="compositionally biased region" description="Low complexity" evidence="1">
    <location>
        <begin position="28"/>
        <end position="40"/>
    </location>
</feature>
<protein>
    <submittedName>
        <fullName evidence="2">Uncharacterized protein</fullName>
    </submittedName>
</protein>